<accession>A0A0C2SZE0</accession>
<dbReference type="GO" id="GO:0030246">
    <property type="term" value="F:carbohydrate binding"/>
    <property type="evidence" value="ECO:0007669"/>
    <property type="project" value="InterPro"/>
</dbReference>
<dbReference type="Gene3D" id="2.10.10.20">
    <property type="entry name" value="Carbohydrate-binding module superfamily 5/12"/>
    <property type="match status" value="1"/>
</dbReference>
<keyword evidence="5" id="KW-1185">Reference proteome</keyword>
<feature type="domain" description="Chitin-binding type-3" evidence="3">
    <location>
        <begin position="4"/>
        <end position="45"/>
    </location>
</feature>
<feature type="region of interest" description="Disordered" evidence="2">
    <location>
        <begin position="45"/>
        <end position="99"/>
    </location>
</feature>
<evidence type="ECO:0000259" key="3">
    <source>
        <dbReference type="Pfam" id="PF02839"/>
    </source>
</evidence>
<dbReference type="CDD" id="cd12214">
    <property type="entry name" value="ChiA1_BD"/>
    <property type="match status" value="1"/>
</dbReference>
<dbReference type="SUPFAM" id="SSF51055">
    <property type="entry name" value="Carbohydrate binding domain"/>
    <property type="match status" value="1"/>
</dbReference>
<dbReference type="PANTHER" id="PTHR31649">
    <property type="entry name" value="AGAP009604-PA"/>
    <property type="match status" value="1"/>
</dbReference>
<dbReference type="STRING" id="946122.A0A0C2SZE0"/>
<dbReference type="Proteomes" id="UP000054549">
    <property type="component" value="Unassembled WGS sequence"/>
</dbReference>
<evidence type="ECO:0000256" key="2">
    <source>
        <dbReference type="SAM" id="MobiDB-lite"/>
    </source>
</evidence>
<dbReference type="InterPro" id="IPR036573">
    <property type="entry name" value="CBM_sf_5/12"/>
</dbReference>
<evidence type="ECO:0000313" key="4">
    <source>
        <dbReference type="EMBL" id="KIL68915.1"/>
    </source>
</evidence>
<dbReference type="SMART" id="SM00696">
    <property type="entry name" value="DM9"/>
    <property type="match status" value="2"/>
</dbReference>
<dbReference type="Pfam" id="PF11901">
    <property type="entry name" value="DM9"/>
    <property type="match status" value="1"/>
</dbReference>
<dbReference type="PANTHER" id="PTHR31649:SF1">
    <property type="entry name" value="FARNESOIC ACID O-METHYL TRANSFERASE DOMAIN-CONTAINING PROTEIN"/>
    <property type="match status" value="1"/>
</dbReference>
<feature type="compositionally biased region" description="Low complexity" evidence="2">
    <location>
        <begin position="55"/>
        <end position="68"/>
    </location>
</feature>
<dbReference type="HOGENOM" id="CLU_072648_0_0_1"/>
<evidence type="ECO:0000256" key="1">
    <source>
        <dbReference type="ARBA" id="ARBA00022801"/>
    </source>
</evidence>
<name>A0A0C2SZE0_AMAMK</name>
<reference evidence="4 5" key="1">
    <citation type="submission" date="2014-04" db="EMBL/GenBank/DDBJ databases">
        <title>Evolutionary Origins and Diversification of the Mycorrhizal Mutualists.</title>
        <authorList>
            <consortium name="DOE Joint Genome Institute"/>
            <consortium name="Mycorrhizal Genomics Consortium"/>
            <person name="Kohler A."/>
            <person name="Kuo A."/>
            <person name="Nagy L.G."/>
            <person name="Floudas D."/>
            <person name="Copeland A."/>
            <person name="Barry K.W."/>
            <person name="Cichocki N."/>
            <person name="Veneault-Fourrey C."/>
            <person name="LaButti K."/>
            <person name="Lindquist E.A."/>
            <person name="Lipzen A."/>
            <person name="Lundell T."/>
            <person name="Morin E."/>
            <person name="Murat C."/>
            <person name="Riley R."/>
            <person name="Ohm R."/>
            <person name="Sun H."/>
            <person name="Tunlid A."/>
            <person name="Henrissat B."/>
            <person name="Grigoriev I.V."/>
            <person name="Hibbett D.S."/>
            <person name="Martin F."/>
        </authorList>
    </citation>
    <scope>NUCLEOTIDE SEQUENCE [LARGE SCALE GENOMIC DNA]</scope>
    <source>
        <strain evidence="4 5">Koide BX008</strain>
    </source>
</reference>
<organism evidence="4 5">
    <name type="scientific">Amanita muscaria (strain Koide BX008)</name>
    <dbReference type="NCBI Taxonomy" id="946122"/>
    <lineage>
        <taxon>Eukaryota</taxon>
        <taxon>Fungi</taxon>
        <taxon>Dikarya</taxon>
        <taxon>Basidiomycota</taxon>
        <taxon>Agaricomycotina</taxon>
        <taxon>Agaricomycetes</taxon>
        <taxon>Agaricomycetidae</taxon>
        <taxon>Agaricales</taxon>
        <taxon>Pluteineae</taxon>
        <taxon>Amanitaceae</taxon>
        <taxon>Amanita</taxon>
    </lineage>
</organism>
<dbReference type="GO" id="GO:0005975">
    <property type="term" value="P:carbohydrate metabolic process"/>
    <property type="evidence" value="ECO:0007669"/>
    <property type="project" value="InterPro"/>
</dbReference>
<dbReference type="InterPro" id="IPR006616">
    <property type="entry name" value="DM9_repeat"/>
</dbReference>
<dbReference type="InParanoid" id="A0A0C2SZE0"/>
<proteinExistence type="predicted"/>
<dbReference type="Pfam" id="PF02839">
    <property type="entry name" value="CBM_5_12"/>
    <property type="match status" value="1"/>
</dbReference>
<dbReference type="OrthoDB" id="2142040at2759"/>
<feature type="compositionally biased region" description="Polar residues" evidence="2">
    <location>
        <begin position="80"/>
        <end position="95"/>
    </location>
</feature>
<dbReference type="GO" id="GO:0005576">
    <property type="term" value="C:extracellular region"/>
    <property type="evidence" value="ECO:0007669"/>
    <property type="project" value="InterPro"/>
</dbReference>
<dbReference type="InterPro" id="IPR003610">
    <property type="entry name" value="CBM5/12"/>
</dbReference>
<gene>
    <name evidence="4" type="ORF">M378DRAFT_196283</name>
</gene>
<evidence type="ECO:0000313" key="5">
    <source>
        <dbReference type="Proteomes" id="UP000054549"/>
    </source>
</evidence>
<dbReference type="EMBL" id="KN818227">
    <property type="protein sequence ID" value="KIL68915.1"/>
    <property type="molecule type" value="Genomic_DNA"/>
</dbReference>
<dbReference type="AlphaFoldDB" id="A0A0C2SZE0"/>
<dbReference type="GO" id="GO:0004553">
    <property type="term" value="F:hydrolase activity, hydrolyzing O-glycosyl compounds"/>
    <property type="evidence" value="ECO:0007669"/>
    <property type="project" value="InterPro"/>
</dbReference>
<protein>
    <submittedName>
        <fullName evidence="4">Carbohydrate-binding module family 12 protein</fullName>
    </submittedName>
</protein>
<keyword evidence="1" id="KW-0378">Hydrolase</keyword>
<sequence length="315" mass="35126">MVQNWEPGTQYQYGDAVLFEGHKYKIIQPHRSQSDWIPSVAPALWGRVPDDHNAQQQCQPSQQQYQPPQHQPYPSSPQSNTEQKPFINQTPPSGTQEHKNWWDENKKKVEIGGGLLAGAAAIGAGIYAKKKYEKNKEQAVSQDLARSQWLADAQLRTDEFHRNGPRGPVTWVLTNGKNIPRGAIMISNDPHSMYACRAFTDGTIQVGKASLAFQKGGVIGYKFDEIHVDQYEILLGDMRALRWVSAHGKLQLTDPRARPVEGGNERDGTPLYIARALYKGGVHPGKASPKLDGAFIPLDGKEKAVNEYEVLCYIS</sequence>